<dbReference type="Proteomes" id="UP001607302">
    <property type="component" value="Unassembled WGS sequence"/>
</dbReference>
<accession>A0ABD2AWB3</accession>
<evidence type="ECO:0000313" key="1">
    <source>
        <dbReference type="EMBL" id="KAL2724210.1"/>
    </source>
</evidence>
<dbReference type="AlphaFoldDB" id="A0ABD2AWB3"/>
<comment type="caution">
    <text evidence="1">The sequence shown here is derived from an EMBL/GenBank/DDBJ whole genome shotgun (WGS) entry which is preliminary data.</text>
</comment>
<sequence length="139" mass="16383">MSYTYVGQKKKVENTSENTVALMDYHYLRSRSSIKTSRRRWQLKCLQLSFKDRFIGTVKLISGGRSFTLLATFQAPRNRLLRLVPTLDTIYNGNSDRVLKVKIETNWLKNVEVHSTFDFKEKTFPRVYSLASFYEDKRV</sequence>
<protein>
    <submittedName>
        <fullName evidence="1">Uncharacterized protein</fullName>
    </submittedName>
</protein>
<keyword evidence="2" id="KW-1185">Reference proteome</keyword>
<name>A0ABD2AWB3_VESSQ</name>
<dbReference type="EMBL" id="JAUDFV010000139">
    <property type="protein sequence ID" value="KAL2724210.1"/>
    <property type="molecule type" value="Genomic_DNA"/>
</dbReference>
<proteinExistence type="predicted"/>
<reference evidence="1 2" key="1">
    <citation type="journal article" date="2024" name="Ann. Entomol. Soc. Am.">
        <title>Genomic analyses of the southern and eastern yellowjacket wasps (Hymenoptera: Vespidae) reveal evolutionary signatures of social life.</title>
        <authorList>
            <person name="Catto M.A."/>
            <person name="Caine P.B."/>
            <person name="Orr S.E."/>
            <person name="Hunt B.G."/>
            <person name="Goodisman M.A.D."/>
        </authorList>
    </citation>
    <scope>NUCLEOTIDE SEQUENCE [LARGE SCALE GENOMIC DNA]</scope>
    <source>
        <strain evidence="1">233</strain>
        <tissue evidence="1">Head and thorax</tissue>
    </source>
</reference>
<evidence type="ECO:0000313" key="2">
    <source>
        <dbReference type="Proteomes" id="UP001607302"/>
    </source>
</evidence>
<gene>
    <name evidence="1" type="ORF">V1478_008723</name>
</gene>
<organism evidence="1 2">
    <name type="scientific">Vespula squamosa</name>
    <name type="common">Southern yellow jacket</name>
    <name type="synonym">Wasp</name>
    <dbReference type="NCBI Taxonomy" id="30214"/>
    <lineage>
        <taxon>Eukaryota</taxon>
        <taxon>Metazoa</taxon>
        <taxon>Ecdysozoa</taxon>
        <taxon>Arthropoda</taxon>
        <taxon>Hexapoda</taxon>
        <taxon>Insecta</taxon>
        <taxon>Pterygota</taxon>
        <taxon>Neoptera</taxon>
        <taxon>Endopterygota</taxon>
        <taxon>Hymenoptera</taxon>
        <taxon>Apocrita</taxon>
        <taxon>Aculeata</taxon>
        <taxon>Vespoidea</taxon>
        <taxon>Vespidae</taxon>
        <taxon>Vespinae</taxon>
        <taxon>Vespula</taxon>
    </lineage>
</organism>